<gene>
    <name evidence="2" type="ORF">HMPREF0620_1253</name>
</gene>
<dbReference type="EMBL" id="AEON01000002">
    <property type="protein sequence ID" value="EFT82568.1"/>
    <property type="molecule type" value="Genomic_DNA"/>
</dbReference>
<protein>
    <submittedName>
        <fullName evidence="2">DivIVA domain repeat protein</fullName>
    </submittedName>
</protein>
<dbReference type="KEGG" id="pdo:PSDT_0414"/>
<reference evidence="2 3" key="1">
    <citation type="submission" date="2010-12" db="EMBL/GenBank/DDBJ databases">
        <authorList>
            <person name="Muzny D."/>
            <person name="Qin X."/>
            <person name="Buhay C."/>
            <person name="Dugan-Rocha S."/>
            <person name="Ding Y."/>
            <person name="Chen G."/>
            <person name="Hawes A."/>
            <person name="Holder M."/>
            <person name="Jhangiani S."/>
            <person name="Johnson A."/>
            <person name="Khan Z."/>
            <person name="Li Z."/>
            <person name="Liu W."/>
            <person name="Liu X."/>
            <person name="Perez L."/>
            <person name="Shen H."/>
            <person name="Wang Q."/>
            <person name="Watt J."/>
            <person name="Xi L."/>
            <person name="Xin Y."/>
            <person name="Zhou J."/>
            <person name="Deng J."/>
            <person name="Jiang H."/>
            <person name="Liu Y."/>
            <person name="Qu J."/>
            <person name="Song X.-Z."/>
            <person name="Zhang L."/>
            <person name="Villasana D."/>
            <person name="Johnson A."/>
            <person name="Liu J."/>
            <person name="Liyanage D."/>
            <person name="Lorensuhewa L."/>
            <person name="Robinson T."/>
            <person name="Song A."/>
            <person name="Song B.-B."/>
            <person name="Dinh H."/>
            <person name="Thornton R."/>
            <person name="Coyle M."/>
            <person name="Francisco L."/>
            <person name="Jackson L."/>
            <person name="Javaid M."/>
            <person name="Korchina V."/>
            <person name="Kovar C."/>
            <person name="Mata R."/>
            <person name="Mathew T."/>
            <person name="Ngo R."/>
            <person name="Nguyen L."/>
            <person name="Nguyen N."/>
            <person name="Okwuonu G."/>
            <person name="Ongeri F."/>
            <person name="Pham C."/>
            <person name="Simmons D."/>
            <person name="Wilczek-Boney K."/>
            <person name="Hale W."/>
            <person name="Jakkamsetti A."/>
            <person name="Pham P."/>
            <person name="Ruth R."/>
            <person name="San Lucas F."/>
            <person name="Warren J."/>
            <person name="Zhang J."/>
            <person name="Zhao Z."/>
            <person name="Zhou C."/>
            <person name="Zhu D."/>
            <person name="Lee S."/>
            <person name="Bess C."/>
            <person name="Blankenburg K."/>
            <person name="Forbes L."/>
            <person name="Fu Q."/>
            <person name="Gubbala S."/>
            <person name="Hirani K."/>
            <person name="Jayaseelan J.C."/>
            <person name="Lara F."/>
            <person name="Munidasa M."/>
            <person name="Palculict T."/>
            <person name="Patil S."/>
            <person name="Pu L.-L."/>
            <person name="Saada N."/>
            <person name="Tang L."/>
            <person name="Weissenberger G."/>
            <person name="Zhu Y."/>
            <person name="Hemphill L."/>
            <person name="Shang Y."/>
            <person name="Youmans B."/>
            <person name="Ayvaz T."/>
            <person name="Ross M."/>
            <person name="Santibanez J."/>
            <person name="Aqrawi P."/>
            <person name="Gross S."/>
            <person name="Joshi V."/>
            <person name="Fowler G."/>
            <person name="Nazareth L."/>
            <person name="Reid J."/>
            <person name="Worley K."/>
            <person name="Petrosino J."/>
            <person name="Highlander S."/>
            <person name="Gibbs R."/>
        </authorList>
    </citation>
    <scope>NUCLEOTIDE SEQUENCE [LARGE SCALE GENOMIC DNA]</scope>
    <source>
        <strain evidence="2 3">DSM 10105</strain>
    </source>
</reference>
<dbReference type="RefSeq" id="WP_006290614.1">
    <property type="nucleotide sequence ID" value="NZ_AP012333.1"/>
</dbReference>
<feature type="compositionally biased region" description="Low complexity" evidence="1">
    <location>
        <begin position="389"/>
        <end position="420"/>
    </location>
</feature>
<feature type="region of interest" description="Disordered" evidence="1">
    <location>
        <begin position="220"/>
        <end position="241"/>
    </location>
</feature>
<evidence type="ECO:0000256" key="1">
    <source>
        <dbReference type="SAM" id="MobiDB-lite"/>
    </source>
</evidence>
<dbReference type="NCBIfam" id="TIGR03543">
    <property type="entry name" value="divI1A_rptt_fam"/>
    <property type="match status" value="1"/>
</dbReference>
<sequence length="426" mass="46171">MADKASDKAQDRGGKLPLAKKNAWGYDTEQVDEFLSRAHQLYEAPQPQLKQEDIQNVLFTLVRGGYDIDAVDRALLRLEQAAVDKQTSYQIANQGRVAWRTETVQLAQTLMPRALADDGERFADGQGKEPSYDRKQVDSFVVNVMTRICDELGIPYRKAVSSSNFDSDEDFVPRYISTVLFTQRKGDKGYDEGQVDLYLNRVSQVVSRIVSFSRLEGVPVKSTMEGGQKSDRLGGSAQEQADYQAVASMEESLFPQNQASSPAQGSQRPHEQQEQQDGQGQKGSSPVAPERVPVTPSNNSNDEEEPVRLSPYEGAMPISFAPSASQRVPAGVQVPHGGEGDSQAAPAGEDPFAQLDLSAEREANYQMPDLVFPSTQDAGEAQESARQEGQGSSGFPGSSDSPDSADSPDSSAAGDSQGDQENQPGL</sequence>
<dbReference type="InterPro" id="IPR019932">
    <property type="entry name" value="CHP03543"/>
</dbReference>
<keyword evidence="3" id="KW-1185">Reference proteome</keyword>
<evidence type="ECO:0000313" key="3">
    <source>
        <dbReference type="Proteomes" id="UP000004946"/>
    </source>
</evidence>
<dbReference type="AlphaFoldDB" id="E6K2L4"/>
<dbReference type="HOGENOM" id="CLU_054043_0_0_11"/>
<dbReference type="eggNOG" id="COG3170">
    <property type="taxonomic scope" value="Bacteria"/>
</dbReference>
<accession>E6K2L4</accession>
<dbReference type="PATRIC" id="fig|864564.6.peg.455"/>
<feature type="region of interest" description="Disordered" evidence="1">
    <location>
        <begin position="255"/>
        <end position="426"/>
    </location>
</feature>
<evidence type="ECO:0000313" key="2">
    <source>
        <dbReference type="EMBL" id="EFT82568.1"/>
    </source>
</evidence>
<dbReference type="NCBIfam" id="TIGR03544">
    <property type="entry name" value="DivI1A_domain"/>
    <property type="match status" value="1"/>
</dbReference>
<comment type="caution">
    <text evidence="2">The sequence shown here is derived from an EMBL/GenBank/DDBJ whole genome shotgun (WGS) entry which is preliminary data.</text>
</comment>
<proteinExistence type="predicted"/>
<name>E6K2L4_PARDN</name>
<dbReference type="Proteomes" id="UP000004946">
    <property type="component" value="Chromosome"/>
</dbReference>
<organism evidence="2 3">
    <name type="scientific">Parascardovia denticolens DSM 10105 = JCM 12538</name>
    <dbReference type="NCBI Taxonomy" id="864564"/>
    <lineage>
        <taxon>Bacteria</taxon>
        <taxon>Bacillati</taxon>
        <taxon>Actinomycetota</taxon>
        <taxon>Actinomycetes</taxon>
        <taxon>Bifidobacteriales</taxon>
        <taxon>Bifidobacteriaceae</taxon>
        <taxon>Parascardovia</taxon>
    </lineage>
</organism>
<dbReference type="InterPro" id="IPR019933">
    <property type="entry name" value="DivIVA_domain"/>
</dbReference>